<evidence type="ECO:0000256" key="1">
    <source>
        <dbReference type="SAM" id="Phobius"/>
    </source>
</evidence>
<keyword evidence="1" id="KW-0472">Membrane</keyword>
<evidence type="ECO:0000313" key="4">
    <source>
        <dbReference type="Proteomes" id="UP000546642"/>
    </source>
</evidence>
<feature type="transmembrane region" description="Helical" evidence="1">
    <location>
        <begin position="70"/>
        <end position="88"/>
    </location>
</feature>
<accession>A0A7W9YN71</accession>
<feature type="domain" description="Phosphatidic acid phosphatase type 2/haloperoxidase" evidence="2">
    <location>
        <begin position="95"/>
        <end position="207"/>
    </location>
</feature>
<dbReference type="Proteomes" id="UP000546642">
    <property type="component" value="Unassembled WGS sequence"/>
</dbReference>
<dbReference type="Gene3D" id="1.20.144.10">
    <property type="entry name" value="Phosphatidic acid phosphatase type 2/haloperoxidase"/>
    <property type="match status" value="1"/>
</dbReference>
<dbReference type="RefSeq" id="WP_184079527.1">
    <property type="nucleotide sequence ID" value="NZ_JACHDS010000001.1"/>
</dbReference>
<protein>
    <submittedName>
        <fullName evidence="3">Undecaprenyl-diphosphatase</fullName>
        <ecNumber evidence="3">3.6.1.27</ecNumber>
    </submittedName>
</protein>
<comment type="caution">
    <text evidence="3">The sequence shown here is derived from an EMBL/GenBank/DDBJ whole genome shotgun (WGS) entry which is preliminary data.</text>
</comment>
<reference evidence="3 4" key="1">
    <citation type="submission" date="2020-08" db="EMBL/GenBank/DDBJ databases">
        <title>Sequencing the genomes of 1000 actinobacteria strains.</title>
        <authorList>
            <person name="Klenk H.-P."/>
        </authorList>
    </citation>
    <scope>NUCLEOTIDE SEQUENCE [LARGE SCALE GENOMIC DNA]</scope>
    <source>
        <strain evidence="3 4">DSM 46659</strain>
    </source>
</reference>
<sequence>MAPGPLPARRGVLATTMAIGVIPLLVLLPLVAARWDPLISFDLSVARVLYDAVSPSPALAHGLELWTEAFGTWAMRIVSLLAALWLLIRRQFSTAVWAGATVFLANLFGLIIKVGVDRPRPEFTDPIATGVGPSFPSGHALMAVTGMAILLFAVLPLLRGGWRTFAWVVAVGIAASTAFSRPLLGVHWTTDIVAGISLGVFTVALTLLLWTFLPPIARRWDRPIPAPATKA</sequence>
<keyword evidence="3" id="KW-0378">Hydrolase</keyword>
<name>A0A7W9YN71_9ACTN</name>
<dbReference type="SUPFAM" id="SSF48317">
    <property type="entry name" value="Acid phosphatase/Vanadium-dependent haloperoxidase"/>
    <property type="match status" value="1"/>
</dbReference>
<gene>
    <name evidence="3" type="ORF">HNR23_005140</name>
</gene>
<proteinExistence type="predicted"/>
<dbReference type="CDD" id="cd03392">
    <property type="entry name" value="PAP2_like_2"/>
    <property type="match status" value="1"/>
</dbReference>
<dbReference type="EMBL" id="JACHDS010000001">
    <property type="protein sequence ID" value="MBB6175080.1"/>
    <property type="molecule type" value="Genomic_DNA"/>
</dbReference>
<feature type="transmembrane region" description="Helical" evidence="1">
    <location>
        <begin position="165"/>
        <end position="186"/>
    </location>
</feature>
<dbReference type="SMART" id="SM00014">
    <property type="entry name" value="acidPPc"/>
    <property type="match status" value="1"/>
</dbReference>
<evidence type="ECO:0000313" key="3">
    <source>
        <dbReference type="EMBL" id="MBB6175080.1"/>
    </source>
</evidence>
<feature type="transmembrane region" description="Helical" evidence="1">
    <location>
        <begin position="12"/>
        <end position="32"/>
    </location>
</feature>
<dbReference type="PANTHER" id="PTHR14969:SF13">
    <property type="entry name" value="AT30094P"/>
    <property type="match status" value="1"/>
</dbReference>
<dbReference type="AlphaFoldDB" id="A0A7W9YN71"/>
<evidence type="ECO:0000259" key="2">
    <source>
        <dbReference type="SMART" id="SM00014"/>
    </source>
</evidence>
<organism evidence="3 4">
    <name type="scientific">Nocardiopsis mwathae</name>
    <dbReference type="NCBI Taxonomy" id="1472723"/>
    <lineage>
        <taxon>Bacteria</taxon>
        <taxon>Bacillati</taxon>
        <taxon>Actinomycetota</taxon>
        <taxon>Actinomycetes</taxon>
        <taxon>Streptosporangiales</taxon>
        <taxon>Nocardiopsidaceae</taxon>
        <taxon>Nocardiopsis</taxon>
    </lineage>
</organism>
<dbReference type="PANTHER" id="PTHR14969">
    <property type="entry name" value="SPHINGOSINE-1-PHOSPHATE PHOSPHOHYDROLASE"/>
    <property type="match status" value="1"/>
</dbReference>
<feature type="transmembrane region" description="Helical" evidence="1">
    <location>
        <begin position="95"/>
        <end position="116"/>
    </location>
</feature>
<dbReference type="InterPro" id="IPR036938">
    <property type="entry name" value="PAP2/HPO_sf"/>
</dbReference>
<feature type="transmembrane region" description="Helical" evidence="1">
    <location>
        <begin position="136"/>
        <end position="158"/>
    </location>
</feature>
<keyword evidence="4" id="KW-1185">Reference proteome</keyword>
<keyword evidence="1" id="KW-0812">Transmembrane</keyword>
<dbReference type="InterPro" id="IPR000326">
    <property type="entry name" value="PAP2/HPO"/>
</dbReference>
<keyword evidence="1" id="KW-1133">Transmembrane helix</keyword>
<dbReference type="GO" id="GO:0050380">
    <property type="term" value="F:undecaprenyl-diphosphatase activity"/>
    <property type="evidence" value="ECO:0007669"/>
    <property type="project" value="UniProtKB-EC"/>
</dbReference>
<dbReference type="EC" id="3.6.1.27" evidence="3"/>
<dbReference type="Pfam" id="PF01569">
    <property type="entry name" value="PAP2"/>
    <property type="match status" value="1"/>
</dbReference>
<feature type="transmembrane region" description="Helical" evidence="1">
    <location>
        <begin position="192"/>
        <end position="213"/>
    </location>
</feature>